<comment type="caution">
    <text evidence="1">The sequence shown here is derived from an EMBL/GenBank/DDBJ whole genome shotgun (WGS) entry which is preliminary data.</text>
</comment>
<evidence type="ECO:0000313" key="2">
    <source>
        <dbReference type="Proteomes" id="UP000748991"/>
    </source>
</evidence>
<dbReference type="RefSeq" id="WP_278637919.1">
    <property type="nucleotide sequence ID" value="NZ_JAGZZP010000010.1"/>
</dbReference>
<accession>A0A943SNM6</accession>
<proteinExistence type="predicted"/>
<dbReference type="EMBL" id="JAGZZP010000010">
    <property type="protein sequence ID" value="MBS6535358.1"/>
    <property type="molecule type" value="Genomic_DNA"/>
</dbReference>
<dbReference type="Proteomes" id="UP000748991">
    <property type="component" value="Unassembled WGS sequence"/>
</dbReference>
<gene>
    <name evidence="1" type="ORF">KH327_05960</name>
</gene>
<evidence type="ECO:0000313" key="1">
    <source>
        <dbReference type="EMBL" id="MBS6535358.1"/>
    </source>
</evidence>
<dbReference type="AlphaFoldDB" id="A0A943SNM6"/>
<sequence length="262" mass="32049">MENLEVFNEEVVINPEKYSKVQNRKKFFKNKKAKEKDLEKKVLRGDSYKVLGYFSEKEYDEYYKKYDPKYICSREVECIGGDIYLDVFEDGAYKSKKMTGKPLDRDGLKLLKEYIPLENLKIIKISEDDFVVFYKKMEKRLYFLDKNKENLFYISLEEDQNYFSPLDEIYDWDGYFKEKFVEYFGEDFEEYTKGYYREYKGINITNEKRYNKFKDLGKRSKWYKRKNIVTKYRIKEKDILNRMCKVNLDSIDFERLLESLPK</sequence>
<protein>
    <submittedName>
        <fullName evidence="1">Uncharacterized protein</fullName>
    </submittedName>
</protein>
<organism evidence="1 2">
    <name type="scientific">Peptoniphilus harei</name>
    <dbReference type="NCBI Taxonomy" id="54005"/>
    <lineage>
        <taxon>Bacteria</taxon>
        <taxon>Bacillati</taxon>
        <taxon>Bacillota</taxon>
        <taxon>Tissierellia</taxon>
        <taxon>Tissierellales</taxon>
        <taxon>Peptoniphilaceae</taxon>
        <taxon>Peptoniphilus</taxon>
    </lineage>
</organism>
<reference evidence="1" key="1">
    <citation type="submission" date="2021-02" db="EMBL/GenBank/DDBJ databases">
        <title>Infant gut strain persistence is associated with maternal origin, phylogeny, and functional potential including surface adhesion and iron acquisition.</title>
        <authorList>
            <person name="Lou Y.C."/>
        </authorList>
    </citation>
    <scope>NUCLEOTIDE SEQUENCE</scope>
    <source>
        <strain evidence="1">L3_060_052G1_dasL3_060_052G1_concoct_1</strain>
    </source>
</reference>
<name>A0A943SNM6_9FIRM</name>